<evidence type="ECO:0000256" key="9">
    <source>
        <dbReference type="ARBA" id="ARBA00023180"/>
    </source>
</evidence>
<dbReference type="OrthoDB" id="1747981at2759"/>
<evidence type="ECO:0000313" key="11">
    <source>
        <dbReference type="Proteomes" id="UP000239757"/>
    </source>
</evidence>
<evidence type="ECO:0000313" key="10">
    <source>
        <dbReference type="EMBL" id="PPR81009.1"/>
    </source>
</evidence>
<organism evidence="10 11">
    <name type="scientific">Gossypium barbadense</name>
    <name type="common">Sea Island cotton</name>
    <name type="synonym">Hibiscus barbadensis</name>
    <dbReference type="NCBI Taxonomy" id="3634"/>
    <lineage>
        <taxon>Eukaryota</taxon>
        <taxon>Viridiplantae</taxon>
        <taxon>Streptophyta</taxon>
        <taxon>Embryophyta</taxon>
        <taxon>Tracheophyta</taxon>
        <taxon>Spermatophyta</taxon>
        <taxon>Magnoliopsida</taxon>
        <taxon>eudicotyledons</taxon>
        <taxon>Gunneridae</taxon>
        <taxon>Pentapetalae</taxon>
        <taxon>rosids</taxon>
        <taxon>malvids</taxon>
        <taxon>Malvales</taxon>
        <taxon>Malvaceae</taxon>
        <taxon>Malvoideae</taxon>
        <taxon>Gossypium</taxon>
    </lineage>
</organism>
<keyword evidence="7" id="KW-0472">Membrane</keyword>
<keyword evidence="4" id="KW-0732">Signal</keyword>
<comment type="subcellular location">
    <subcellularLocation>
        <location evidence="1">Membrane</location>
        <topology evidence="1">Single-pass membrane protein</topology>
    </subcellularLocation>
</comment>
<evidence type="ECO:0000256" key="3">
    <source>
        <dbReference type="ARBA" id="ARBA00022692"/>
    </source>
</evidence>
<evidence type="ECO:0000256" key="6">
    <source>
        <dbReference type="ARBA" id="ARBA00022989"/>
    </source>
</evidence>
<keyword evidence="2" id="KW-0433">Leucine-rich repeat</keyword>
<dbReference type="PANTHER" id="PTHR47986:SF10">
    <property type="entry name" value="RECEPTOR-LIKE KINASE TMK4"/>
    <property type="match status" value="1"/>
</dbReference>
<dbReference type="AlphaFoldDB" id="A0A2P5VQ89"/>
<evidence type="ECO:0000256" key="2">
    <source>
        <dbReference type="ARBA" id="ARBA00022614"/>
    </source>
</evidence>
<keyword evidence="3" id="KW-0812">Transmembrane</keyword>
<evidence type="ECO:0000256" key="7">
    <source>
        <dbReference type="ARBA" id="ARBA00023136"/>
    </source>
</evidence>
<evidence type="ECO:0000256" key="5">
    <source>
        <dbReference type="ARBA" id="ARBA00022737"/>
    </source>
</evidence>
<name>A0A2P5VQ89_GOSBA</name>
<keyword evidence="8" id="KW-0675">Receptor</keyword>
<dbReference type="PANTHER" id="PTHR47986">
    <property type="entry name" value="OSJNBA0070M12.3 PROTEIN"/>
    <property type="match status" value="1"/>
</dbReference>
<dbReference type="Proteomes" id="UP000239757">
    <property type="component" value="Unassembled WGS sequence"/>
</dbReference>
<evidence type="ECO:0000256" key="1">
    <source>
        <dbReference type="ARBA" id="ARBA00004167"/>
    </source>
</evidence>
<protein>
    <submittedName>
        <fullName evidence="10">Uncharacterized protein</fullName>
    </submittedName>
</protein>
<keyword evidence="9" id="KW-0325">Glycoprotein</keyword>
<dbReference type="Gene3D" id="3.80.10.10">
    <property type="entry name" value="Ribonuclease Inhibitor"/>
    <property type="match status" value="1"/>
</dbReference>
<proteinExistence type="predicted"/>
<reference evidence="10 11" key="1">
    <citation type="submission" date="2015-01" db="EMBL/GenBank/DDBJ databases">
        <title>Genome of allotetraploid Gossypium barbadense reveals genomic plasticity and fiber elongation in cotton evolution.</title>
        <authorList>
            <person name="Chen X."/>
            <person name="Liu X."/>
            <person name="Zhao B."/>
            <person name="Zheng H."/>
            <person name="Hu Y."/>
            <person name="Lu G."/>
            <person name="Yang C."/>
            <person name="Chen J."/>
            <person name="Shan C."/>
            <person name="Zhang L."/>
            <person name="Zhou Y."/>
            <person name="Wang L."/>
            <person name="Guo W."/>
            <person name="Bai Y."/>
            <person name="Ruan J."/>
            <person name="Shangguan X."/>
            <person name="Mao Y."/>
            <person name="Jiang J."/>
            <person name="Zhu Y."/>
            <person name="Lei J."/>
            <person name="Kang H."/>
            <person name="Chen S."/>
            <person name="He X."/>
            <person name="Wang R."/>
            <person name="Wang Y."/>
            <person name="Chen J."/>
            <person name="Wang L."/>
            <person name="Yu S."/>
            <person name="Wang B."/>
            <person name="Wei J."/>
            <person name="Song S."/>
            <person name="Lu X."/>
            <person name="Gao Z."/>
            <person name="Gu W."/>
            <person name="Deng X."/>
            <person name="Ma D."/>
            <person name="Wang S."/>
            <person name="Liang W."/>
            <person name="Fang L."/>
            <person name="Cai C."/>
            <person name="Zhu X."/>
            <person name="Zhou B."/>
            <person name="Zhang Y."/>
            <person name="Chen Z."/>
            <person name="Xu S."/>
            <person name="Zhu R."/>
            <person name="Wang S."/>
            <person name="Zhang T."/>
            <person name="Zhao G."/>
        </authorList>
    </citation>
    <scope>NUCLEOTIDE SEQUENCE [LARGE SCALE GENOMIC DNA]</scope>
    <source>
        <strain evidence="11">cv. Xinhai21</strain>
        <tissue evidence="10">Leaf</tissue>
    </source>
</reference>
<keyword evidence="5" id="KW-0677">Repeat</keyword>
<dbReference type="GO" id="GO:0016020">
    <property type="term" value="C:membrane"/>
    <property type="evidence" value="ECO:0007669"/>
    <property type="project" value="UniProtKB-SubCell"/>
</dbReference>
<dbReference type="EMBL" id="KZ671547">
    <property type="protein sequence ID" value="PPR81009.1"/>
    <property type="molecule type" value="Genomic_DNA"/>
</dbReference>
<dbReference type="InterPro" id="IPR052422">
    <property type="entry name" value="Auxin_Ser/Thr_Kinase"/>
</dbReference>
<dbReference type="InterPro" id="IPR032675">
    <property type="entry name" value="LRR_dom_sf"/>
</dbReference>
<evidence type="ECO:0000256" key="4">
    <source>
        <dbReference type="ARBA" id="ARBA00022729"/>
    </source>
</evidence>
<accession>A0A2P5VQ89</accession>
<gene>
    <name evidence="10" type="ORF">GOBAR_AA39706</name>
</gene>
<sequence length="125" mass="13716">MFTGQIPYLSKSVGTFDIKLKENLLTDSVSGSLINLPCLNNISLSNNKLQGPFPKFPNIVENIVVNGTNNFCNNNGDPFDLQVTTLLEIVGGFGQCGYSESRKEKLGRNDFAGDCESYEVEELSE</sequence>
<evidence type="ECO:0000256" key="8">
    <source>
        <dbReference type="ARBA" id="ARBA00023170"/>
    </source>
</evidence>
<keyword evidence="6" id="KW-1133">Transmembrane helix</keyword>